<evidence type="ECO:0000313" key="1">
    <source>
        <dbReference type="EMBL" id="SDK34069.1"/>
    </source>
</evidence>
<dbReference type="Proteomes" id="UP000198510">
    <property type="component" value="Unassembled WGS sequence"/>
</dbReference>
<dbReference type="EMBL" id="FNFO01000002">
    <property type="protein sequence ID" value="SDK34069.1"/>
    <property type="molecule type" value="Genomic_DNA"/>
</dbReference>
<protein>
    <submittedName>
        <fullName evidence="1">Uncharacterized protein</fullName>
    </submittedName>
</protein>
<name>A0A1G9B3D9_9BACT</name>
<sequence>MDRNFFQNIIDLFEEVYNSQDPRLFEAMNSEDDVRGPKVYLTAPHFMLELFWQALAFVGRHHHIPPGQIPTWRGLQVSPNPDLKISIFHRDYPLYKEDWMICEVSLVTLQRRGEDECLKETRSEEYYQQYLGSLRQYFDIDPKKWREN</sequence>
<evidence type="ECO:0000313" key="2">
    <source>
        <dbReference type="Proteomes" id="UP000198510"/>
    </source>
</evidence>
<keyword evidence="2" id="KW-1185">Reference proteome</keyword>
<accession>A0A1G9B3D9</accession>
<reference evidence="1 2" key="1">
    <citation type="submission" date="2016-10" db="EMBL/GenBank/DDBJ databases">
        <authorList>
            <person name="de Groot N.N."/>
        </authorList>
    </citation>
    <scope>NUCLEOTIDE SEQUENCE [LARGE SCALE GENOMIC DNA]</scope>
    <source>
        <strain evidence="1 2">DSM 25186</strain>
    </source>
</reference>
<dbReference type="STRING" id="1075417.SAMN05421823_102500"/>
<dbReference type="AlphaFoldDB" id="A0A1G9B3D9"/>
<gene>
    <name evidence="1" type="ORF">SAMN05421823_102500</name>
</gene>
<organism evidence="1 2">
    <name type="scientific">Catalinimonas alkaloidigena</name>
    <dbReference type="NCBI Taxonomy" id="1075417"/>
    <lineage>
        <taxon>Bacteria</taxon>
        <taxon>Pseudomonadati</taxon>
        <taxon>Bacteroidota</taxon>
        <taxon>Cytophagia</taxon>
        <taxon>Cytophagales</taxon>
        <taxon>Catalimonadaceae</taxon>
        <taxon>Catalinimonas</taxon>
    </lineage>
</organism>
<proteinExistence type="predicted"/>
<dbReference type="RefSeq" id="WP_089680204.1">
    <property type="nucleotide sequence ID" value="NZ_FNFO01000002.1"/>
</dbReference>